<sequence length="190" mass="21547">MSKNILVAILCLALVGVMYFGVFRPTKSANTTAILTIPSTSLEESICENVTAQFGDCKKILLFDNHSKLVFAQSSSGIVPVLTNSEFTEMKKFISPMMDFQEFREEKVERGHLDWRVNNHVQKDFSLIYGFAEDDVKTIVINSEGNVQPNRFYVHDNLWVWYAVIPKDKVELPVEVMAYDDNGQKINGGE</sequence>
<dbReference type="EMBL" id="JACWFH010000020">
    <property type="protein sequence ID" value="MBY0098198.1"/>
    <property type="molecule type" value="Genomic_DNA"/>
</dbReference>
<name>A0ABS7K7M7_9BACI</name>
<dbReference type="RefSeq" id="WP_221874420.1">
    <property type="nucleotide sequence ID" value="NZ_JACWFH010000020.1"/>
</dbReference>
<proteinExistence type="predicted"/>
<protein>
    <submittedName>
        <fullName evidence="1">Uncharacterized protein</fullName>
    </submittedName>
</protein>
<accession>A0ABS7K7M7</accession>
<keyword evidence="2" id="KW-1185">Reference proteome</keyword>
<gene>
    <name evidence="1" type="ORF">H0185_15470</name>
</gene>
<evidence type="ECO:0000313" key="1">
    <source>
        <dbReference type="EMBL" id="MBY0098198.1"/>
    </source>
</evidence>
<evidence type="ECO:0000313" key="2">
    <source>
        <dbReference type="Proteomes" id="UP000769780"/>
    </source>
</evidence>
<dbReference type="Proteomes" id="UP000769780">
    <property type="component" value="Unassembled WGS sequence"/>
</dbReference>
<reference evidence="1 2" key="1">
    <citation type="submission" date="2020-07" db="EMBL/GenBank/DDBJ databases">
        <title>Fungal Genomes of the International Space Station.</title>
        <authorList>
            <person name="Seuylemezian A."/>
            <person name="Singh N.K."/>
            <person name="Wood J."/>
            <person name="Venkateswaran K."/>
        </authorList>
    </citation>
    <scope>NUCLEOTIDE SEQUENCE [LARGE SCALE GENOMIC DNA]</scope>
    <source>
        <strain evidence="1 2">PL-B2</strain>
    </source>
</reference>
<comment type="caution">
    <text evidence="1">The sequence shown here is derived from an EMBL/GenBank/DDBJ whole genome shotgun (WGS) entry which is preliminary data.</text>
</comment>
<organism evidence="1 2">
    <name type="scientific">Mesobacillus maritimus</name>
    <dbReference type="NCBI Taxonomy" id="1643336"/>
    <lineage>
        <taxon>Bacteria</taxon>
        <taxon>Bacillati</taxon>
        <taxon>Bacillota</taxon>
        <taxon>Bacilli</taxon>
        <taxon>Bacillales</taxon>
        <taxon>Bacillaceae</taxon>
        <taxon>Mesobacillus</taxon>
    </lineage>
</organism>